<comment type="caution">
    <text evidence="19">The sequence shown here is derived from an EMBL/GenBank/DDBJ whole genome shotgun (WGS) entry which is preliminary data.</text>
</comment>
<feature type="domain" description="Cadherin" evidence="17">
    <location>
        <begin position="129"/>
        <end position="238"/>
    </location>
</feature>
<evidence type="ECO:0000256" key="12">
    <source>
        <dbReference type="ARBA" id="ARBA00023180"/>
    </source>
</evidence>
<feature type="compositionally biased region" description="Low complexity" evidence="14">
    <location>
        <begin position="984"/>
        <end position="997"/>
    </location>
</feature>
<dbReference type="GO" id="GO:0005509">
    <property type="term" value="F:calcium ion binding"/>
    <property type="evidence" value="ECO:0007669"/>
    <property type="project" value="UniProtKB-UniRule"/>
</dbReference>
<evidence type="ECO:0000259" key="17">
    <source>
        <dbReference type="PROSITE" id="PS50268"/>
    </source>
</evidence>
<evidence type="ECO:0000256" key="2">
    <source>
        <dbReference type="ARBA" id="ARBA00022475"/>
    </source>
</evidence>
<feature type="domain" description="Cadherin" evidence="17">
    <location>
        <begin position="691"/>
        <end position="777"/>
    </location>
</feature>
<keyword evidence="4 15" id="KW-0812">Transmembrane</keyword>
<organism evidence="19 21">
    <name type="scientific">Adineta steineri</name>
    <dbReference type="NCBI Taxonomy" id="433720"/>
    <lineage>
        <taxon>Eukaryota</taxon>
        <taxon>Metazoa</taxon>
        <taxon>Spiralia</taxon>
        <taxon>Gnathifera</taxon>
        <taxon>Rotifera</taxon>
        <taxon>Eurotatoria</taxon>
        <taxon>Bdelloidea</taxon>
        <taxon>Adinetida</taxon>
        <taxon>Adinetidae</taxon>
        <taxon>Adineta</taxon>
    </lineage>
</organism>
<keyword evidence="2" id="KW-1003">Cell membrane</keyword>
<evidence type="ECO:0000256" key="5">
    <source>
        <dbReference type="ARBA" id="ARBA00022729"/>
    </source>
</evidence>
<dbReference type="GO" id="GO:0007156">
    <property type="term" value="P:homophilic cell adhesion via plasma membrane adhesion molecules"/>
    <property type="evidence" value="ECO:0007669"/>
    <property type="project" value="InterPro"/>
</dbReference>
<dbReference type="EMBL" id="CAJNOM010000338">
    <property type="protein sequence ID" value="CAF1371651.1"/>
    <property type="molecule type" value="Genomic_DNA"/>
</dbReference>
<dbReference type="OrthoDB" id="6252479at2759"/>
<dbReference type="SMART" id="SM00112">
    <property type="entry name" value="CA"/>
    <property type="match status" value="6"/>
</dbReference>
<name>A0A815IX79_9BILA</name>
<dbReference type="Proteomes" id="UP000663832">
    <property type="component" value="Unassembled WGS sequence"/>
</dbReference>
<dbReference type="PROSITE" id="PS50268">
    <property type="entry name" value="CADHERIN_2"/>
    <property type="match status" value="7"/>
</dbReference>
<keyword evidence="5 16" id="KW-0732">Signal</keyword>
<feature type="domain" description="Cadherin" evidence="17">
    <location>
        <begin position="21"/>
        <end position="126"/>
    </location>
</feature>
<dbReference type="PRINTS" id="PR00205">
    <property type="entry name" value="CADHERIN"/>
</dbReference>
<dbReference type="InterPro" id="IPR015919">
    <property type="entry name" value="Cadherin-like_sf"/>
</dbReference>
<keyword evidence="8" id="KW-0130">Cell adhesion</keyword>
<evidence type="ECO:0000256" key="6">
    <source>
        <dbReference type="ARBA" id="ARBA00022737"/>
    </source>
</evidence>
<sequence>MINNSLILFILILTTCILCDPIELSEIIIREHTPIGHLLVTLNTTTTKLRNSYRFVSNNHREIQRYFSLNSSTGELRIAIDIDREIICTHRRIQCKFLLKIFELFNEKLYHIPILIEDINDHRPIFPYKTSPIELHISENSPPYQSKLFIQQAYDQDQLDNQKQLKYQLKNFEKNFPFILEINDDLSNRLALVLIQLLDRETIDSYNCTLYVTDTGGHEEKLHMKIIIDDVNDQSPIFDSETYSIELSENTSINTTILRVHAYDADIGLNGQITYDFTDASKQFNNIFSINNETGLIRLRSSLDYEQRSSYIFYIEARDSGKEIRSSQTLINITILDENDCYPIITFRFLSELNYNSTNDVIEISETYPIDKFFIQILVTDQDSLLNGQVNLWYEILDEYNPTKNHSFNLYQIDNSTYFLNRTKSFDYEYQQKYYLKFFAQDLNPKKPLQTIKYLTVNILDENDNIPQFLHSFYHLSVYENNQINTILTKIEAYDSDNGNNGRLKYEILTNETLLPFDIDSDTGFLRCLEIFDREKRSYYHFEIIVRDYGYPISLSNKIPIEIDIKDINDNKPIFEHEKYNFSIEENFPKLKSFGIIRATDQDLNTNLIYQIEKETKFGIKENGEIYLRDSIDREIQDQYNFIVTVGDKLFQTSVSVHIDILDINDCQPRWINPSENRTVYVLNKDVISIGTNILKFDAIDYDDVANGNGLISYFIENKYEFFDIWNNNELILNSTPNIGEYRLKIYAQDHGKMIQYATLIEIYIFIGDNHTNGSLFYESFSKINSLSSIKRIILFSTFFLSIIFILIFIICIVIIMICRYKKQKYLYYIKCNHQQKMTMIESRLTRSSSNSSKLSLEDLHQKHFIDHSSSPSYTGANIYSQHHQISSIIQPTQTTSDYYSNSSKHEEDVDEWTDEQQRLNINNNDTEWSIEKILYPDWLYKDITTTTTATSSTARFPKKHLNTSTFTEFNSCQTFATNESALSSSRSGRRTISSNSQPSPKQVRFGCQDQIRSYPHLNTTIRQLKTGTTTTISNNEAHHTFI</sequence>
<feature type="signal peptide" evidence="16">
    <location>
        <begin position="1"/>
        <end position="19"/>
    </location>
</feature>
<dbReference type="InterPro" id="IPR002126">
    <property type="entry name" value="Cadherin-like_dom"/>
</dbReference>
<proteinExistence type="predicted"/>
<evidence type="ECO:0000313" key="21">
    <source>
        <dbReference type="Proteomes" id="UP000663832"/>
    </source>
</evidence>
<dbReference type="AlphaFoldDB" id="A0A815IX79"/>
<feature type="domain" description="Cadherin" evidence="17">
    <location>
        <begin position="470"/>
        <end position="575"/>
    </location>
</feature>
<dbReference type="Gene3D" id="2.60.40.60">
    <property type="entry name" value="Cadherins"/>
    <property type="match status" value="7"/>
</dbReference>
<feature type="domain" description="Cadherin" evidence="17">
    <location>
        <begin position="239"/>
        <end position="345"/>
    </location>
</feature>
<gene>
    <name evidence="18" type="ORF">BJG266_LOCUS16538</name>
    <name evidence="19" type="ORF">QVE165_LOCUS35144</name>
    <name evidence="20" type="ORF">QVE165_LOCUS35198</name>
</gene>
<feature type="chain" id="PRO_5036227845" description="Cadherin domain-containing protein" evidence="16">
    <location>
        <begin position="20"/>
        <end position="1043"/>
    </location>
</feature>
<dbReference type="Pfam" id="PF00028">
    <property type="entry name" value="Cadherin"/>
    <property type="match status" value="4"/>
</dbReference>
<evidence type="ECO:0000256" key="10">
    <source>
        <dbReference type="ARBA" id="ARBA00023136"/>
    </source>
</evidence>
<feature type="transmembrane region" description="Helical" evidence="15">
    <location>
        <begin position="793"/>
        <end position="819"/>
    </location>
</feature>
<keyword evidence="3" id="KW-0245">EGF-like domain</keyword>
<keyword evidence="21" id="KW-1185">Reference proteome</keyword>
<evidence type="ECO:0000256" key="11">
    <source>
        <dbReference type="ARBA" id="ARBA00023157"/>
    </source>
</evidence>
<evidence type="ECO:0000313" key="20">
    <source>
        <dbReference type="EMBL" id="CAF1372659.1"/>
    </source>
</evidence>
<dbReference type="CDD" id="cd11304">
    <property type="entry name" value="Cadherin_repeat"/>
    <property type="match status" value="7"/>
</dbReference>
<evidence type="ECO:0000256" key="3">
    <source>
        <dbReference type="ARBA" id="ARBA00022536"/>
    </source>
</evidence>
<reference evidence="19" key="1">
    <citation type="submission" date="2021-02" db="EMBL/GenBank/DDBJ databases">
        <authorList>
            <person name="Nowell W R."/>
        </authorList>
    </citation>
    <scope>NUCLEOTIDE SEQUENCE</scope>
</reference>
<evidence type="ECO:0000256" key="13">
    <source>
        <dbReference type="PROSITE-ProRule" id="PRU00043"/>
    </source>
</evidence>
<evidence type="ECO:0000256" key="8">
    <source>
        <dbReference type="ARBA" id="ARBA00022889"/>
    </source>
</evidence>
<evidence type="ECO:0000313" key="18">
    <source>
        <dbReference type="EMBL" id="CAF1012401.1"/>
    </source>
</evidence>
<evidence type="ECO:0000256" key="4">
    <source>
        <dbReference type="ARBA" id="ARBA00022692"/>
    </source>
</evidence>
<evidence type="ECO:0000256" key="7">
    <source>
        <dbReference type="ARBA" id="ARBA00022837"/>
    </source>
</evidence>
<dbReference type="SUPFAM" id="SSF49313">
    <property type="entry name" value="Cadherin-like"/>
    <property type="match status" value="7"/>
</dbReference>
<protein>
    <recommendedName>
        <fullName evidence="17">Cadherin domain-containing protein</fullName>
    </recommendedName>
</protein>
<dbReference type="PROSITE" id="PS00232">
    <property type="entry name" value="CADHERIN_1"/>
    <property type="match status" value="3"/>
</dbReference>
<dbReference type="PANTHER" id="PTHR24028:SF146">
    <property type="entry name" value="CADHERIN 96CB, ISOFORM D-RELATED"/>
    <property type="match status" value="1"/>
</dbReference>
<comment type="subcellular location">
    <subcellularLocation>
        <location evidence="1">Cell membrane</location>
        <topology evidence="1">Single-pass type I membrane protein</topology>
    </subcellularLocation>
</comment>
<evidence type="ECO:0000256" key="14">
    <source>
        <dbReference type="SAM" id="MobiDB-lite"/>
    </source>
</evidence>
<dbReference type="FunFam" id="2.60.40.60:FF:000005">
    <property type="entry name" value="Protocadherin 9"/>
    <property type="match status" value="1"/>
</dbReference>
<evidence type="ECO:0000313" key="19">
    <source>
        <dbReference type="EMBL" id="CAF1371651.1"/>
    </source>
</evidence>
<dbReference type="PANTHER" id="PTHR24028">
    <property type="entry name" value="CADHERIN-87A"/>
    <property type="match status" value="1"/>
</dbReference>
<keyword evidence="11" id="KW-1015">Disulfide bond</keyword>
<accession>A0A815IX79</accession>
<dbReference type="FunFam" id="2.60.40.60:FF:000039">
    <property type="entry name" value="FAT atypical cadherin 3"/>
    <property type="match status" value="1"/>
</dbReference>
<dbReference type="GO" id="GO:0005886">
    <property type="term" value="C:plasma membrane"/>
    <property type="evidence" value="ECO:0007669"/>
    <property type="project" value="UniProtKB-SubCell"/>
</dbReference>
<keyword evidence="10 15" id="KW-0472">Membrane</keyword>
<evidence type="ECO:0000256" key="15">
    <source>
        <dbReference type="SAM" id="Phobius"/>
    </source>
</evidence>
<feature type="domain" description="Cadherin" evidence="17">
    <location>
        <begin position="356"/>
        <end position="469"/>
    </location>
</feature>
<evidence type="ECO:0000256" key="1">
    <source>
        <dbReference type="ARBA" id="ARBA00004251"/>
    </source>
</evidence>
<keyword evidence="12" id="KW-0325">Glycoprotein</keyword>
<evidence type="ECO:0000256" key="9">
    <source>
        <dbReference type="ARBA" id="ARBA00022989"/>
    </source>
</evidence>
<dbReference type="InterPro" id="IPR050174">
    <property type="entry name" value="Protocadherin/Cadherin-CA"/>
</dbReference>
<dbReference type="EMBL" id="CAJNOM010000339">
    <property type="protein sequence ID" value="CAF1372659.1"/>
    <property type="molecule type" value="Genomic_DNA"/>
</dbReference>
<keyword evidence="6" id="KW-0677">Repeat</keyword>
<dbReference type="EMBL" id="CAJNOI010000077">
    <property type="protein sequence ID" value="CAF1012401.1"/>
    <property type="molecule type" value="Genomic_DNA"/>
</dbReference>
<keyword evidence="7 13" id="KW-0106">Calcium</keyword>
<dbReference type="Proteomes" id="UP000663877">
    <property type="component" value="Unassembled WGS sequence"/>
</dbReference>
<feature type="domain" description="Cadherin" evidence="17">
    <location>
        <begin position="576"/>
        <end position="671"/>
    </location>
</feature>
<dbReference type="InterPro" id="IPR020894">
    <property type="entry name" value="Cadherin_CS"/>
</dbReference>
<evidence type="ECO:0000256" key="16">
    <source>
        <dbReference type="SAM" id="SignalP"/>
    </source>
</evidence>
<feature type="region of interest" description="Disordered" evidence="14">
    <location>
        <begin position="981"/>
        <end position="1005"/>
    </location>
</feature>
<keyword evidence="9 15" id="KW-1133">Transmembrane helix</keyword>